<dbReference type="SUPFAM" id="SSF56784">
    <property type="entry name" value="HAD-like"/>
    <property type="match status" value="1"/>
</dbReference>
<evidence type="ECO:0000259" key="14">
    <source>
        <dbReference type="Pfam" id="PF00122"/>
    </source>
</evidence>
<keyword evidence="6" id="KW-0067">ATP-binding</keyword>
<evidence type="ECO:0000313" key="16">
    <source>
        <dbReference type="EMBL" id="CEM12247.1"/>
    </source>
</evidence>
<feature type="domain" description="P-type ATPase A" evidence="14">
    <location>
        <begin position="433"/>
        <end position="555"/>
    </location>
</feature>
<keyword evidence="3 12" id="KW-0812">Transmembrane</keyword>
<feature type="domain" description="Cation-transporting P-type ATPase N-terminal" evidence="15">
    <location>
        <begin position="335"/>
        <end position="388"/>
    </location>
</feature>
<comment type="subcellular location">
    <subcellularLocation>
        <location evidence="1">Membrane</location>
        <topology evidence="1">Multi-pass membrane protein</topology>
    </subcellularLocation>
</comment>
<feature type="region of interest" description="Disordered" evidence="11">
    <location>
        <begin position="137"/>
        <end position="164"/>
    </location>
</feature>
<feature type="transmembrane region" description="Helical" evidence="12">
    <location>
        <begin position="89"/>
        <end position="111"/>
    </location>
</feature>
<comment type="similarity">
    <text evidence="2">Belongs to the cation transport ATPase (P-type) (TC 3.A.3) family. Type V subfamily.</text>
</comment>
<keyword evidence="7" id="KW-0460">Magnesium</keyword>
<dbReference type="Gene3D" id="2.70.150.10">
    <property type="entry name" value="Calcium-transporting ATPase, cytoplasmic transduction domain A"/>
    <property type="match status" value="1"/>
</dbReference>
<dbReference type="GO" id="GO:0019829">
    <property type="term" value="F:ATPase-coupled monoatomic cation transmembrane transporter activity"/>
    <property type="evidence" value="ECO:0007669"/>
    <property type="project" value="TreeGrafter"/>
</dbReference>
<dbReference type="SFLD" id="SFLDG00002">
    <property type="entry name" value="C1.7:_P-type_atpase_like"/>
    <property type="match status" value="1"/>
</dbReference>
<name>A0A0G4FG43_9ALVE</name>
<feature type="transmembrane region" description="Helical" evidence="12">
    <location>
        <begin position="233"/>
        <end position="252"/>
    </location>
</feature>
<dbReference type="SFLD" id="SFLDS00003">
    <property type="entry name" value="Haloacid_Dehalogenase"/>
    <property type="match status" value="1"/>
</dbReference>
<feature type="transmembrane region" description="Helical" evidence="12">
    <location>
        <begin position="1323"/>
        <end position="1344"/>
    </location>
</feature>
<keyword evidence="8" id="KW-1278">Translocase</keyword>
<dbReference type="Gene3D" id="3.40.1110.10">
    <property type="entry name" value="Calcium-transporting ATPase, cytoplasmic domain N"/>
    <property type="match status" value="1"/>
</dbReference>
<evidence type="ECO:0000256" key="11">
    <source>
        <dbReference type="SAM" id="MobiDB-lite"/>
    </source>
</evidence>
<feature type="signal peptide" evidence="13">
    <location>
        <begin position="1"/>
        <end position="23"/>
    </location>
</feature>
<dbReference type="InterPro" id="IPR023214">
    <property type="entry name" value="HAD_sf"/>
</dbReference>
<dbReference type="InterPro" id="IPR059000">
    <property type="entry name" value="ATPase_P-type_domA"/>
</dbReference>
<dbReference type="InterPro" id="IPR036412">
    <property type="entry name" value="HAD-like_sf"/>
</dbReference>
<dbReference type="PRINTS" id="PR00119">
    <property type="entry name" value="CATATPASE"/>
</dbReference>
<reference evidence="16" key="1">
    <citation type="submission" date="2014-11" db="EMBL/GenBank/DDBJ databases">
        <authorList>
            <person name="Otto D Thomas"/>
            <person name="Naeem Raeece"/>
        </authorList>
    </citation>
    <scope>NUCLEOTIDE SEQUENCE</scope>
</reference>
<feature type="chain" id="PRO_5005189247" evidence="13">
    <location>
        <begin position="24"/>
        <end position="1472"/>
    </location>
</feature>
<evidence type="ECO:0000256" key="10">
    <source>
        <dbReference type="ARBA" id="ARBA00023136"/>
    </source>
</evidence>
<dbReference type="InterPro" id="IPR023299">
    <property type="entry name" value="ATPase_P-typ_cyto_dom_N"/>
</dbReference>
<dbReference type="Gene3D" id="3.40.50.1000">
    <property type="entry name" value="HAD superfamily/HAD-like"/>
    <property type="match status" value="1"/>
</dbReference>
<evidence type="ECO:0000256" key="5">
    <source>
        <dbReference type="ARBA" id="ARBA00022741"/>
    </source>
</evidence>
<feature type="compositionally biased region" description="Basic and acidic residues" evidence="11">
    <location>
        <begin position="1007"/>
        <end position="1018"/>
    </location>
</feature>
<keyword evidence="13" id="KW-0732">Signal</keyword>
<feature type="transmembrane region" description="Helical" evidence="12">
    <location>
        <begin position="183"/>
        <end position="205"/>
    </location>
</feature>
<dbReference type="SFLD" id="SFLDF00027">
    <property type="entry name" value="p-type_atpase"/>
    <property type="match status" value="1"/>
</dbReference>
<dbReference type="Pfam" id="PF13246">
    <property type="entry name" value="Cation_ATPase"/>
    <property type="match status" value="1"/>
</dbReference>
<dbReference type="PROSITE" id="PS00154">
    <property type="entry name" value="ATPASE_E1_E2"/>
    <property type="match status" value="1"/>
</dbReference>
<evidence type="ECO:0000256" key="3">
    <source>
        <dbReference type="ARBA" id="ARBA00022692"/>
    </source>
</evidence>
<evidence type="ECO:0000259" key="15">
    <source>
        <dbReference type="Pfam" id="PF00690"/>
    </source>
</evidence>
<dbReference type="InterPro" id="IPR044492">
    <property type="entry name" value="P_typ_ATPase_HD_dom"/>
</dbReference>
<feature type="transmembrane region" description="Helical" evidence="12">
    <location>
        <begin position="1233"/>
        <end position="1258"/>
    </location>
</feature>
<dbReference type="GO" id="GO:0046872">
    <property type="term" value="F:metal ion binding"/>
    <property type="evidence" value="ECO:0007669"/>
    <property type="project" value="UniProtKB-KW"/>
</dbReference>
<dbReference type="GO" id="GO:0140358">
    <property type="term" value="F:P-type transmembrane transporter activity"/>
    <property type="evidence" value="ECO:0007669"/>
    <property type="project" value="InterPro"/>
</dbReference>
<dbReference type="GO" id="GO:0005524">
    <property type="term" value="F:ATP binding"/>
    <property type="evidence" value="ECO:0007669"/>
    <property type="project" value="UniProtKB-KW"/>
</dbReference>
<dbReference type="InterPro" id="IPR018303">
    <property type="entry name" value="ATPase_P-typ_P_site"/>
</dbReference>
<dbReference type="GO" id="GO:0016887">
    <property type="term" value="F:ATP hydrolysis activity"/>
    <property type="evidence" value="ECO:0007669"/>
    <property type="project" value="InterPro"/>
</dbReference>
<evidence type="ECO:0000256" key="13">
    <source>
        <dbReference type="SAM" id="SignalP"/>
    </source>
</evidence>
<dbReference type="EMBL" id="CDMZ01000346">
    <property type="protein sequence ID" value="CEM12247.1"/>
    <property type="molecule type" value="Genomic_DNA"/>
</dbReference>
<feature type="transmembrane region" description="Helical" evidence="12">
    <location>
        <begin position="573"/>
        <end position="596"/>
    </location>
</feature>
<dbReference type="SUPFAM" id="SSF81653">
    <property type="entry name" value="Calcium ATPase, transduction domain A"/>
    <property type="match status" value="1"/>
</dbReference>
<keyword evidence="4" id="KW-0479">Metal-binding</keyword>
<dbReference type="SUPFAM" id="SSF81665">
    <property type="entry name" value="Calcium ATPase, transmembrane domain M"/>
    <property type="match status" value="1"/>
</dbReference>
<proteinExistence type="inferred from homology"/>
<organism evidence="16">
    <name type="scientific">Chromera velia CCMP2878</name>
    <dbReference type="NCBI Taxonomy" id="1169474"/>
    <lineage>
        <taxon>Eukaryota</taxon>
        <taxon>Sar</taxon>
        <taxon>Alveolata</taxon>
        <taxon>Colpodellida</taxon>
        <taxon>Chromeraceae</taxon>
        <taxon>Chromera</taxon>
    </lineage>
</organism>
<keyword evidence="9 12" id="KW-1133">Transmembrane helix</keyword>
<accession>A0A0G4FG43</accession>
<evidence type="ECO:0000256" key="2">
    <source>
        <dbReference type="ARBA" id="ARBA00006000"/>
    </source>
</evidence>
<dbReference type="PANTHER" id="PTHR45630">
    <property type="entry name" value="CATION-TRANSPORTING ATPASE-RELATED"/>
    <property type="match status" value="1"/>
</dbReference>
<feature type="compositionally biased region" description="Basic and acidic residues" evidence="11">
    <location>
        <begin position="151"/>
        <end position="162"/>
    </location>
</feature>
<dbReference type="Pfam" id="PF00122">
    <property type="entry name" value="E1-E2_ATPase"/>
    <property type="match status" value="1"/>
</dbReference>
<dbReference type="InterPro" id="IPR023298">
    <property type="entry name" value="ATPase_P-typ_TM_dom_sf"/>
</dbReference>
<dbReference type="Pfam" id="PF00690">
    <property type="entry name" value="Cation_ATPase_N"/>
    <property type="match status" value="1"/>
</dbReference>
<dbReference type="InterPro" id="IPR006544">
    <property type="entry name" value="P-type_TPase_V"/>
</dbReference>
<feature type="transmembrane region" description="Helical" evidence="12">
    <location>
        <begin position="602"/>
        <end position="625"/>
    </location>
</feature>
<evidence type="ECO:0000256" key="9">
    <source>
        <dbReference type="ARBA" id="ARBA00022989"/>
    </source>
</evidence>
<feature type="region of interest" description="Disordered" evidence="11">
    <location>
        <begin position="28"/>
        <end position="47"/>
    </location>
</feature>
<dbReference type="InterPro" id="IPR004014">
    <property type="entry name" value="ATPase_P-typ_cation-transptr_N"/>
</dbReference>
<dbReference type="VEuPathDB" id="CryptoDB:Cvel_16823"/>
<protein>
    <submittedName>
        <fullName evidence="16">Uncharacterized protein</fullName>
    </submittedName>
</protein>
<dbReference type="InterPro" id="IPR008250">
    <property type="entry name" value="ATPase_P-typ_transduc_dom_A_sf"/>
</dbReference>
<feature type="transmembrane region" description="Helical" evidence="12">
    <location>
        <begin position="1403"/>
        <end position="1422"/>
    </location>
</feature>
<keyword evidence="10 12" id="KW-0472">Membrane</keyword>
<feature type="transmembrane region" description="Helical" evidence="12">
    <location>
        <begin position="1374"/>
        <end position="1396"/>
    </location>
</feature>
<gene>
    <name evidence="16" type="ORF">Cvel_16823</name>
</gene>
<dbReference type="PhylomeDB" id="A0A0G4FG43"/>
<evidence type="ECO:0000256" key="12">
    <source>
        <dbReference type="SAM" id="Phobius"/>
    </source>
</evidence>
<dbReference type="GO" id="GO:0016020">
    <property type="term" value="C:membrane"/>
    <property type="evidence" value="ECO:0007669"/>
    <property type="project" value="UniProtKB-SubCell"/>
</dbReference>
<feature type="region of interest" description="Disordered" evidence="11">
    <location>
        <begin position="1007"/>
        <end position="1026"/>
    </location>
</feature>
<dbReference type="InterPro" id="IPR001757">
    <property type="entry name" value="P_typ_ATPase"/>
</dbReference>
<evidence type="ECO:0000256" key="1">
    <source>
        <dbReference type="ARBA" id="ARBA00004141"/>
    </source>
</evidence>
<dbReference type="PANTHER" id="PTHR45630:SF11">
    <property type="entry name" value="CATION-TRANSPORTING P-TYPE ATPASE N-TERMINAL DOMAIN-CONTAINING PROTEIN"/>
    <property type="match status" value="1"/>
</dbReference>
<evidence type="ECO:0000256" key="6">
    <source>
        <dbReference type="ARBA" id="ARBA00022840"/>
    </source>
</evidence>
<sequence>MFLHSVLWLLFAFLLFAEEGAGGADVPRDIGQTLRRHSPSGQAPGPFWEGAQSEVNIDSDQEGEAEAASRYPTGPDATKNPLIQNFFTYPPLIVIYLFIVSVIVNGIVWHINRQNATDGQGEGLRVKSSHKQLSELLSPQEQGTAAEGEAEEPRPPPQRETETSVEVEVEPLKSNQWGSASTLLISAVSVLWMLLFLCVCIDQYLGCQLRGVDNLCYYGYYIFTGAFNRNANFYFTLWCCCVPWYLVLMLLSKDRLWERWAKIPCSAAEADAVFVKALAAEEGAKVRVSLAPLQKEETAGGETVEFFVFEGKRFLRDQTGAGFGTASVDLPSDAQELHKAGASGLTEENAAKLHAVVGPNSIDFKRQSFAALLQKEFCQPFYLYQLACYMFWIWFSYLFVGLAMLSMALVAGLAKVFVTANAEATLEKITSHRSTAEVKRSGEWKEMPAEDLVPGDVIKIKGDETTFPCDCILLKGTCVCDEAALTGEARPIEKVALPVASSSEKGGKKEVPARHRLFAGTIAMQSLGAGGEQGGAEALVAATGLQTGKGDLVSSILFPRAPDRMKWDAEMGLVWIGLFIYSGACFIFAVHAVMAARPEAKFVTVITYGILTISQTLSPMLPVALSAGQVRALTRLNNRGIVCVNPEKIAVAGKVRVAAFDKTGTLTKDELEFIGAAAVKVKGEEKENVHPGAVQEASKLHEPECPTKTLRNSQGEGRERGTCVSPMQKQQSLDLLLALSSCHAVADFGGHLVGNQVEVQMATASGWGIENVDGKTLGETAGPLGPCAFCRLTPPESHRQSEPGARELLVLRRCEFDHGKQTMSVVVQEEGRQGKVPGRTLVFCKGSFEALSTRCVSTVADTGGVVPASGGLTKGGGVPTSLQSGGEIEQEARGYALDGCYVIALGAKEILPGTLKGPSDLLGLSREEIESDLCFMGLLLFRNELKPCSHDAILELRTGGIRPVLITGDNAQCGQYIARMSGVLGRDDAQLLLGETFPLSDARELRASQKTVKEEKNGAKSRQRQKRGSLLLGSFAESEAGREGASEGANSYIGSERRKSIARSLSDLDAHDDRVVLWSDVKGAGHWYSTKEVAGMGGLWDGSVQLAVTGAAWDSLLGSGGHNVRVSVRASAESGEEVESDGSAPLLFFIRLFARMTPGGKVEVVEEFKKRGNITVMVGDGGNDCGALRAAHVGVAFSEADASIVSPFTAKDKSVKSVVEALREGRGALHTSFACFFFALLFGLVFSLIKITAFSFGIQPCPATYLTADLGGLLALTFLMSLVEPTKEDAGGGAAERPQREREEVKAMHRMSPTDSLLSRPSLLTVGGFFLAHIVTLVLGLVIMTMHPNYVPFPAQLTAAHEWYLQADSWEQTVVFAVAVSGVISTGLVLSFGFVFRQPVYKSTPVFVACICLFLYVTFLVLSPPNALTRSYHLASEGFNEDPPVKGSVWERYQNKGMPRPLQWGWGSARSS</sequence>
<keyword evidence="5" id="KW-0547">Nucleotide-binding</keyword>
<dbReference type="NCBIfam" id="TIGR01494">
    <property type="entry name" value="ATPase_P-type"/>
    <property type="match status" value="2"/>
</dbReference>
<evidence type="ECO:0000256" key="8">
    <source>
        <dbReference type="ARBA" id="ARBA00022967"/>
    </source>
</evidence>
<evidence type="ECO:0000256" key="4">
    <source>
        <dbReference type="ARBA" id="ARBA00022723"/>
    </source>
</evidence>
<evidence type="ECO:0000256" key="7">
    <source>
        <dbReference type="ARBA" id="ARBA00022842"/>
    </source>
</evidence>